<evidence type="ECO:0000259" key="2">
    <source>
        <dbReference type="Pfam" id="PF13460"/>
    </source>
</evidence>
<evidence type="ECO:0000256" key="1">
    <source>
        <dbReference type="ARBA" id="ARBA00038376"/>
    </source>
</evidence>
<dbReference type="GO" id="GO:0042602">
    <property type="term" value="F:riboflavin reductase (NADPH) activity"/>
    <property type="evidence" value="ECO:0007669"/>
    <property type="project" value="TreeGrafter"/>
</dbReference>
<proteinExistence type="inferred from homology"/>
<name>A0AAX6MB52_9PEZI</name>
<organism evidence="3 4">
    <name type="scientific">Daldinia eschscholtzii</name>
    <dbReference type="NCBI Taxonomy" id="292717"/>
    <lineage>
        <taxon>Eukaryota</taxon>
        <taxon>Fungi</taxon>
        <taxon>Dikarya</taxon>
        <taxon>Ascomycota</taxon>
        <taxon>Pezizomycotina</taxon>
        <taxon>Sordariomycetes</taxon>
        <taxon>Xylariomycetidae</taxon>
        <taxon>Xylariales</taxon>
        <taxon>Hypoxylaceae</taxon>
        <taxon>Daldinia</taxon>
    </lineage>
</organism>
<dbReference type="Gene3D" id="3.40.50.720">
    <property type="entry name" value="NAD(P)-binding Rossmann-like Domain"/>
    <property type="match status" value="1"/>
</dbReference>
<comment type="caution">
    <text evidence="3">The sequence shown here is derived from an EMBL/GenBank/DDBJ whole genome shotgun (WGS) entry which is preliminary data.</text>
</comment>
<comment type="similarity">
    <text evidence="1">Belongs to the avfA family.</text>
</comment>
<dbReference type="InterPro" id="IPR016040">
    <property type="entry name" value="NAD(P)-bd_dom"/>
</dbReference>
<keyword evidence="4" id="KW-1185">Reference proteome</keyword>
<dbReference type="Pfam" id="PF13460">
    <property type="entry name" value="NAD_binding_10"/>
    <property type="match status" value="1"/>
</dbReference>
<dbReference type="PANTHER" id="PTHR43355:SF2">
    <property type="entry name" value="FLAVIN REDUCTASE (NADPH)"/>
    <property type="match status" value="1"/>
</dbReference>
<dbReference type="EMBL" id="JBANMG010000008">
    <property type="protein sequence ID" value="KAK6949869.1"/>
    <property type="molecule type" value="Genomic_DNA"/>
</dbReference>
<feature type="domain" description="NAD(P)-binding" evidence="2">
    <location>
        <begin position="14"/>
        <end position="230"/>
    </location>
</feature>
<gene>
    <name evidence="3" type="ORF">Daesc_008192</name>
</gene>
<protein>
    <recommendedName>
        <fullName evidence="2">NAD(P)-binding domain-containing protein</fullName>
    </recommendedName>
</protein>
<dbReference type="AlphaFoldDB" id="A0AAX6MB52"/>
<reference evidence="3 4" key="1">
    <citation type="journal article" date="2024" name="Front Chem Biol">
        <title>Unveiling the potential of Daldinia eschscholtzii MFLUCC 19-0629 through bioactivity and bioinformatics studies for enhanced sustainable agriculture production.</title>
        <authorList>
            <person name="Brooks S."/>
            <person name="Weaver J.A."/>
            <person name="Klomchit A."/>
            <person name="Alharthi S.A."/>
            <person name="Onlamun T."/>
            <person name="Nurani R."/>
            <person name="Vong T.K."/>
            <person name="Alberti F."/>
            <person name="Greco C."/>
        </authorList>
    </citation>
    <scope>NUCLEOTIDE SEQUENCE [LARGE SCALE GENOMIC DNA]</scope>
    <source>
        <strain evidence="3">MFLUCC 19-0629</strain>
    </source>
</reference>
<evidence type="ECO:0000313" key="3">
    <source>
        <dbReference type="EMBL" id="KAK6949869.1"/>
    </source>
</evidence>
<evidence type="ECO:0000313" key="4">
    <source>
        <dbReference type="Proteomes" id="UP001369815"/>
    </source>
</evidence>
<dbReference type="PANTHER" id="PTHR43355">
    <property type="entry name" value="FLAVIN REDUCTASE (NADPH)"/>
    <property type="match status" value="1"/>
</dbReference>
<dbReference type="InterPro" id="IPR051606">
    <property type="entry name" value="Polyketide_Oxido-like"/>
</dbReference>
<accession>A0AAX6MB52</accession>
<dbReference type="InterPro" id="IPR036291">
    <property type="entry name" value="NAD(P)-bd_dom_sf"/>
</dbReference>
<dbReference type="SUPFAM" id="SSF51735">
    <property type="entry name" value="NAD(P)-binding Rossmann-fold domains"/>
    <property type="match status" value="1"/>
</dbReference>
<dbReference type="GO" id="GO:0004074">
    <property type="term" value="F:biliverdin reductase [NAD(P)H] activity"/>
    <property type="evidence" value="ECO:0007669"/>
    <property type="project" value="TreeGrafter"/>
</dbReference>
<sequence length="249" mass="27056">MASSSNTKTIAFMGASGGIGLGALTRALAAGHKCIALCRTPSKLTDKFPLDKYPNLKIVQGNAHDSSAVAQCLVDGTTPVDAIVSTIGGVLQFSRMTLDDPHVCEKGMASLLEAISLVRQQHSLSTEQWRPRVNVVSTCGISQTARDVPILFMPMYKIMLRVPHVDKIAMEALLVDGARDRGYTYSIVRPSFLVDEPQPHRKIRVGLGDAPAVGYVISRDDAGRWIYENLLDGKAEEGTYENKIATITW</sequence>
<dbReference type="Proteomes" id="UP001369815">
    <property type="component" value="Unassembled WGS sequence"/>
</dbReference>